<feature type="chain" id="PRO_5035170990" evidence="1">
    <location>
        <begin position="22"/>
        <end position="149"/>
    </location>
</feature>
<evidence type="ECO:0000256" key="1">
    <source>
        <dbReference type="SAM" id="SignalP"/>
    </source>
</evidence>
<protein>
    <submittedName>
        <fullName evidence="2">Uncharacterized protein</fullName>
    </submittedName>
</protein>
<dbReference type="Pfam" id="PF19765">
    <property type="entry name" value="DUF6252"/>
    <property type="match status" value="1"/>
</dbReference>
<organism evidence="2 3">
    <name type="scientific">Mongoliitalea lutea</name>
    <dbReference type="NCBI Taxonomy" id="849756"/>
    <lineage>
        <taxon>Bacteria</taxon>
        <taxon>Pseudomonadati</taxon>
        <taxon>Bacteroidota</taxon>
        <taxon>Cytophagia</taxon>
        <taxon>Cytophagales</taxon>
        <taxon>Cyclobacteriaceae</taxon>
        <taxon>Mongoliitalea</taxon>
    </lineage>
</organism>
<reference evidence="2" key="2">
    <citation type="submission" date="2020-09" db="EMBL/GenBank/DDBJ databases">
        <authorList>
            <person name="Sun Q."/>
            <person name="Kim S."/>
        </authorList>
    </citation>
    <scope>NUCLEOTIDE SEQUENCE</scope>
    <source>
        <strain evidence="2">KCTC 23224</strain>
    </source>
</reference>
<proteinExistence type="predicted"/>
<gene>
    <name evidence="2" type="ORF">GCM10008106_03170</name>
</gene>
<name>A0A8J3G486_9BACT</name>
<keyword evidence="3" id="KW-1185">Reference proteome</keyword>
<accession>A0A8J3G486</accession>
<dbReference type="EMBL" id="BMYF01000001">
    <property type="protein sequence ID" value="GHB25757.1"/>
    <property type="molecule type" value="Genomic_DNA"/>
</dbReference>
<dbReference type="AlphaFoldDB" id="A0A8J3G486"/>
<reference evidence="2" key="1">
    <citation type="journal article" date="2014" name="Int. J. Syst. Evol. Microbiol.">
        <title>Complete genome sequence of Corynebacterium casei LMG S-19264T (=DSM 44701T), isolated from a smear-ripened cheese.</title>
        <authorList>
            <consortium name="US DOE Joint Genome Institute (JGI-PGF)"/>
            <person name="Walter F."/>
            <person name="Albersmeier A."/>
            <person name="Kalinowski J."/>
            <person name="Ruckert C."/>
        </authorList>
    </citation>
    <scope>NUCLEOTIDE SEQUENCE</scope>
    <source>
        <strain evidence="2">KCTC 23224</strain>
    </source>
</reference>
<sequence length="149" mass="15495">MKHFLNIFSLFLLAVIMLTTACSDDDSPNGAINFEAKVDGTVWKGSGNSRIVGVGSIVSTNIGAGKGDRSAFSITIMSDKAGTYNLAGNASYTDANQTVYLANSGTVTISSFEGNKISGTFSFIGKPAMGGGSDIQITEGKFTDVNVMK</sequence>
<dbReference type="InterPro" id="IPR046219">
    <property type="entry name" value="DUF6252"/>
</dbReference>
<evidence type="ECO:0000313" key="2">
    <source>
        <dbReference type="EMBL" id="GHB25757.1"/>
    </source>
</evidence>
<feature type="signal peptide" evidence="1">
    <location>
        <begin position="1"/>
        <end position="21"/>
    </location>
</feature>
<dbReference type="PROSITE" id="PS51257">
    <property type="entry name" value="PROKAR_LIPOPROTEIN"/>
    <property type="match status" value="1"/>
</dbReference>
<keyword evidence="1" id="KW-0732">Signal</keyword>
<dbReference type="Proteomes" id="UP000642809">
    <property type="component" value="Unassembled WGS sequence"/>
</dbReference>
<dbReference type="RefSeq" id="WP_189578673.1">
    <property type="nucleotide sequence ID" value="NZ_BMYF01000001.1"/>
</dbReference>
<comment type="caution">
    <text evidence="2">The sequence shown here is derived from an EMBL/GenBank/DDBJ whole genome shotgun (WGS) entry which is preliminary data.</text>
</comment>
<evidence type="ECO:0000313" key="3">
    <source>
        <dbReference type="Proteomes" id="UP000642809"/>
    </source>
</evidence>